<dbReference type="Pfam" id="PF06306">
    <property type="entry name" value="CgtA"/>
    <property type="match status" value="1"/>
</dbReference>
<dbReference type="KEGG" id="ete:ETEE_3155"/>
<reference evidence="1 2" key="1">
    <citation type="journal article" date="2012" name="PLoS ONE">
        <title>Edwardsiella comparative phylogenomics reveal the new intra/inter-species taxonomic relationships, virulence evolution and niche adaptation mechanisms.</title>
        <authorList>
            <person name="Yang M."/>
            <person name="Lv Y."/>
            <person name="Xiao J."/>
            <person name="Wu H."/>
            <person name="Zheng H."/>
            <person name="Liu Q."/>
            <person name="Zhang Y."/>
            <person name="Wang Q."/>
        </authorList>
    </citation>
    <scope>NUCLEOTIDE SEQUENCE [LARGE SCALE GENOMIC DNA]</scope>
    <source>
        <strain evidence="2">080813</strain>
    </source>
</reference>
<proteinExistence type="predicted"/>
<gene>
    <name evidence="1" type="ORF">ETEE_3155</name>
</gene>
<protein>
    <recommendedName>
        <fullName evidence="3">Glycosyltransferase</fullName>
    </recommendedName>
</protein>
<dbReference type="Proteomes" id="UP000028681">
    <property type="component" value="Chromosome"/>
</dbReference>
<evidence type="ECO:0000313" key="2">
    <source>
        <dbReference type="Proteomes" id="UP000028681"/>
    </source>
</evidence>
<organism evidence="1 2">
    <name type="scientific">Edwardsiella anguillarum ET080813</name>
    <dbReference type="NCBI Taxonomy" id="667120"/>
    <lineage>
        <taxon>Bacteria</taxon>
        <taxon>Pseudomonadati</taxon>
        <taxon>Pseudomonadota</taxon>
        <taxon>Gammaproteobacteria</taxon>
        <taxon>Enterobacterales</taxon>
        <taxon>Hafniaceae</taxon>
        <taxon>Edwardsiella</taxon>
    </lineage>
</organism>
<sequence>MIQRVERPVVDFSLLNGNQREYGVSGFIRAKNEGEYIYAVIESWLDLVDEVVIIFNDCTDNTESEISRAILAFGDRVRAYHYIPKVYPPGSKEHISLPPDSVNSLVNYYNYALSMTTRKYAVKIDGDIIFDSSVSDLIKKYLKDECDDKYFSLYGVNLIDNKGELFLPSNSTFCGMNNDLCIFPVSPKNIFLHSPAFEVMNLTNMTKYGGCFAFYHMKFMKEDMGIGNYLLRDNPDSRYVKISKDFIIGLNFLKLQDVFSRYSIKLRGPAELNIVVVKCRDYKVQYINKLSELGINISLYDLISCHFTRFKMKIFQSIRFLLKPIVRFIKK</sequence>
<dbReference type="Gene3D" id="3.90.550.10">
    <property type="entry name" value="Spore Coat Polysaccharide Biosynthesis Protein SpsA, Chain A"/>
    <property type="match status" value="1"/>
</dbReference>
<evidence type="ECO:0000313" key="1">
    <source>
        <dbReference type="EMBL" id="AIJ09583.1"/>
    </source>
</evidence>
<dbReference type="GeneID" id="33941736"/>
<dbReference type="InterPro" id="IPR029044">
    <property type="entry name" value="Nucleotide-diphossugar_trans"/>
</dbReference>
<accession>A0A076LST5</accession>
<dbReference type="EMBL" id="CP006664">
    <property type="protein sequence ID" value="AIJ09583.1"/>
    <property type="molecule type" value="Genomic_DNA"/>
</dbReference>
<dbReference type="SUPFAM" id="SSF53448">
    <property type="entry name" value="Nucleotide-diphospho-sugar transferases"/>
    <property type="match status" value="1"/>
</dbReference>
<evidence type="ECO:0008006" key="3">
    <source>
        <dbReference type="Google" id="ProtNLM"/>
    </source>
</evidence>
<dbReference type="InterPro" id="IPR010446">
    <property type="entry name" value="GalNAc_Trfase_b"/>
</dbReference>
<dbReference type="HOGENOM" id="CLU_885020_0_0_6"/>
<name>A0A076LST5_9GAMM</name>
<dbReference type="AlphaFoldDB" id="A0A076LST5"/>
<dbReference type="RefSeq" id="WP_071844184.1">
    <property type="nucleotide sequence ID" value="NZ_CP006664.1"/>
</dbReference>